<dbReference type="Proteomes" id="UP000003959">
    <property type="component" value="Unassembled WGS sequence"/>
</dbReference>
<keyword evidence="3" id="KW-1185">Reference proteome</keyword>
<feature type="region of interest" description="Disordered" evidence="1">
    <location>
        <begin position="1"/>
        <end position="45"/>
    </location>
</feature>
<accession>F4XP12</accession>
<dbReference type="HOGENOM" id="CLU_2862920_0_0_3"/>
<proteinExistence type="predicted"/>
<evidence type="ECO:0000313" key="3">
    <source>
        <dbReference type="Proteomes" id="UP000003959"/>
    </source>
</evidence>
<name>F4XP12_9CYAN</name>
<gene>
    <name evidence="2" type="ORF">LYNGBM3L_25060</name>
</gene>
<reference evidence="3" key="1">
    <citation type="journal article" date="2011" name="Proc. Natl. Acad. Sci. U.S.A.">
        <title>Genomic insights into the physiology and ecology of the marine filamentous cyanobacterium Lyngbya majuscula.</title>
        <authorList>
            <person name="Jones A.C."/>
            <person name="Monroe E.A."/>
            <person name="Podell S."/>
            <person name="Hess W.R."/>
            <person name="Klages S."/>
            <person name="Esquenazi E."/>
            <person name="Niessen S."/>
            <person name="Hoover H."/>
            <person name="Rothmann M."/>
            <person name="Lasken R.S."/>
            <person name="Yates J.R.III."/>
            <person name="Reinhardt R."/>
            <person name="Kube M."/>
            <person name="Burkart M.D."/>
            <person name="Allen E.E."/>
            <person name="Dorrestein P.C."/>
            <person name="Gerwick W.H."/>
            <person name="Gerwick L."/>
        </authorList>
    </citation>
    <scope>NUCLEOTIDE SEQUENCE [LARGE SCALE GENOMIC DNA]</scope>
    <source>
        <strain evidence="3">3L</strain>
    </source>
</reference>
<evidence type="ECO:0000256" key="1">
    <source>
        <dbReference type="SAM" id="MobiDB-lite"/>
    </source>
</evidence>
<organism evidence="2 3">
    <name type="scientific">Moorena producens 3L</name>
    <dbReference type="NCBI Taxonomy" id="489825"/>
    <lineage>
        <taxon>Bacteria</taxon>
        <taxon>Bacillati</taxon>
        <taxon>Cyanobacteriota</taxon>
        <taxon>Cyanophyceae</taxon>
        <taxon>Coleofasciculales</taxon>
        <taxon>Coleofasciculaceae</taxon>
        <taxon>Moorena</taxon>
    </lineage>
</organism>
<protein>
    <submittedName>
        <fullName evidence="2">Uncharacterized protein</fullName>
    </submittedName>
</protein>
<dbReference type="EMBL" id="GL890841">
    <property type="protein sequence ID" value="EGJ33783.1"/>
    <property type="molecule type" value="Genomic_DNA"/>
</dbReference>
<dbReference type="AlphaFoldDB" id="F4XP12"/>
<evidence type="ECO:0000313" key="2">
    <source>
        <dbReference type="EMBL" id="EGJ33783.1"/>
    </source>
</evidence>
<sequence>MLVEEGNRESGIGNRESGTESGIGNQRGVWRDGQMGRPMSKGSGFQGAYKVVTPVTHTALPDQG</sequence>